<sequence>RVDQKFEVVIDMKSAVESKSAIKRKVKNPNTCYSVNYNYFQLLRKYKAELIFTGYRFDLFPLADLRLITHGSKPFTVRAAKASFVAAKIARSISEIAATTVTAEKSVSPLVTATGKPVMALDKARFNILVNKAVPKPGLNKFKQELEKFLKRFRIGVVVKRYEYTIATNGIYVDSLIGQCSACENYIEEKNKLELELMKADIELKKKQLESEENEETEENIDK</sequence>
<organism evidence="2">
    <name type="scientific">marine sediment metagenome</name>
    <dbReference type="NCBI Taxonomy" id="412755"/>
    <lineage>
        <taxon>unclassified sequences</taxon>
        <taxon>metagenomes</taxon>
        <taxon>ecological metagenomes</taxon>
    </lineage>
</organism>
<proteinExistence type="predicted"/>
<dbReference type="AlphaFoldDB" id="X1DXL9"/>
<feature type="non-terminal residue" evidence="2">
    <location>
        <position position="1"/>
    </location>
</feature>
<keyword evidence="1" id="KW-0175">Coiled coil</keyword>
<accession>X1DXL9</accession>
<name>X1DXL9_9ZZZZ</name>
<feature type="coiled-coil region" evidence="1">
    <location>
        <begin position="183"/>
        <end position="219"/>
    </location>
</feature>
<evidence type="ECO:0000313" key="2">
    <source>
        <dbReference type="EMBL" id="GAH25776.1"/>
    </source>
</evidence>
<protein>
    <submittedName>
        <fullName evidence="2">Uncharacterized protein</fullName>
    </submittedName>
</protein>
<reference evidence="2" key="1">
    <citation type="journal article" date="2014" name="Front. Microbiol.">
        <title>High frequency of phylogenetically diverse reductive dehalogenase-homologous genes in deep subseafloor sedimentary metagenomes.</title>
        <authorList>
            <person name="Kawai M."/>
            <person name="Futagami T."/>
            <person name="Toyoda A."/>
            <person name="Takaki Y."/>
            <person name="Nishi S."/>
            <person name="Hori S."/>
            <person name="Arai W."/>
            <person name="Tsubouchi T."/>
            <person name="Morono Y."/>
            <person name="Uchiyama I."/>
            <person name="Ito T."/>
            <person name="Fujiyama A."/>
            <person name="Inagaki F."/>
            <person name="Takami H."/>
        </authorList>
    </citation>
    <scope>NUCLEOTIDE SEQUENCE</scope>
    <source>
        <strain evidence="2">Expedition CK06-06</strain>
    </source>
</reference>
<comment type="caution">
    <text evidence="2">The sequence shown here is derived from an EMBL/GenBank/DDBJ whole genome shotgun (WGS) entry which is preliminary data.</text>
</comment>
<evidence type="ECO:0000256" key="1">
    <source>
        <dbReference type="SAM" id="Coils"/>
    </source>
</evidence>
<gene>
    <name evidence="2" type="ORF">S03H2_02519</name>
</gene>
<dbReference type="EMBL" id="BARU01000850">
    <property type="protein sequence ID" value="GAH25776.1"/>
    <property type="molecule type" value="Genomic_DNA"/>
</dbReference>